<accession>A0A915CRJ9</accession>
<reference evidence="3" key="1">
    <citation type="submission" date="2022-11" db="UniProtKB">
        <authorList>
            <consortium name="WormBaseParasite"/>
        </authorList>
    </citation>
    <scope>IDENTIFICATION</scope>
</reference>
<dbReference type="GO" id="GO:0005881">
    <property type="term" value="C:cytoplasmic microtubule"/>
    <property type="evidence" value="ECO:0007669"/>
    <property type="project" value="TreeGrafter"/>
</dbReference>
<dbReference type="GO" id="GO:0007097">
    <property type="term" value="P:nuclear migration"/>
    <property type="evidence" value="ECO:0007669"/>
    <property type="project" value="TreeGrafter"/>
</dbReference>
<dbReference type="InterPro" id="IPR035699">
    <property type="entry name" value="AAA_6"/>
</dbReference>
<evidence type="ECO:0000313" key="2">
    <source>
        <dbReference type="Proteomes" id="UP000887574"/>
    </source>
</evidence>
<dbReference type="GO" id="GO:1904115">
    <property type="term" value="C:axon cytoplasm"/>
    <property type="evidence" value="ECO:0007669"/>
    <property type="project" value="GOC"/>
</dbReference>
<protein>
    <submittedName>
        <fullName evidence="3">Dynein heavy chain hydrolytic ATP-binding dynein motor region domain-containing protein</fullName>
    </submittedName>
</protein>
<evidence type="ECO:0000313" key="3">
    <source>
        <dbReference type="WBParaSite" id="jg11857"/>
    </source>
</evidence>
<dbReference type="GO" id="GO:0005938">
    <property type="term" value="C:cell cortex"/>
    <property type="evidence" value="ECO:0007669"/>
    <property type="project" value="TreeGrafter"/>
</dbReference>
<dbReference type="Gene3D" id="3.40.50.300">
    <property type="entry name" value="P-loop containing nucleotide triphosphate hydrolases"/>
    <property type="match status" value="1"/>
</dbReference>
<dbReference type="GO" id="GO:0005524">
    <property type="term" value="F:ATP binding"/>
    <property type="evidence" value="ECO:0007669"/>
    <property type="project" value="InterPro"/>
</dbReference>
<dbReference type="PANTHER" id="PTHR10676">
    <property type="entry name" value="DYNEIN HEAVY CHAIN FAMILY PROTEIN"/>
    <property type="match status" value="1"/>
</dbReference>
<dbReference type="InterPro" id="IPR026983">
    <property type="entry name" value="DHC"/>
</dbReference>
<evidence type="ECO:0000259" key="1">
    <source>
        <dbReference type="Pfam" id="PF12774"/>
    </source>
</evidence>
<dbReference type="PANTHER" id="PTHR10676:SF314">
    <property type="entry name" value="CYTOPLASMIC DYNEIN 1 HEAVY CHAIN 1"/>
    <property type="match status" value="1"/>
</dbReference>
<dbReference type="GO" id="GO:0005868">
    <property type="term" value="C:cytoplasmic dynein complex"/>
    <property type="evidence" value="ECO:0007669"/>
    <property type="project" value="TreeGrafter"/>
</dbReference>
<sequence>MLFDNDSSAALSSRWLTIWSSGNRETESVKALGHHLGRFVLVFNCDETFDFQAIGRILVWFCQVGAWAVLMSSIDWRSECSQLFLNKSKLYKNP</sequence>
<proteinExistence type="predicted"/>
<dbReference type="Pfam" id="PF12774">
    <property type="entry name" value="AAA_6"/>
    <property type="match status" value="1"/>
</dbReference>
<dbReference type="GO" id="GO:0007052">
    <property type="term" value="P:mitotic spindle organization"/>
    <property type="evidence" value="ECO:0007669"/>
    <property type="project" value="TreeGrafter"/>
</dbReference>
<name>A0A915CRJ9_9BILA</name>
<feature type="domain" description="Dynein heavy chain hydrolytic ATP-binding dynein motor region" evidence="1">
    <location>
        <begin position="22"/>
        <end position="69"/>
    </location>
</feature>
<dbReference type="InterPro" id="IPR027417">
    <property type="entry name" value="P-loop_NTPase"/>
</dbReference>
<dbReference type="GO" id="GO:0051959">
    <property type="term" value="F:dynein light intermediate chain binding"/>
    <property type="evidence" value="ECO:0007669"/>
    <property type="project" value="InterPro"/>
</dbReference>
<dbReference type="Proteomes" id="UP000887574">
    <property type="component" value="Unplaced"/>
</dbReference>
<dbReference type="GO" id="GO:0031122">
    <property type="term" value="P:cytoplasmic microtubule organization"/>
    <property type="evidence" value="ECO:0007669"/>
    <property type="project" value="TreeGrafter"/>
</dbReference>
<dbReference type="GO" id="GO:0045505">
    <property type="term" value="F:dynein intermediate chain binding"/>
    <property type="evidence" value="ECO:0007669"/>
    <property type="project" value="InterPro"/>
</dbReference>
<dbReference type="GO" id="GO:0008090">
    <property type="term" value="P:retrograde axonal transport"/>
    <property type="evidence" value="ECO:0007669"/>
    <property type="project" value="TreeGrafter"/>
</dbReference>
<dbReference type="AlphaFoldDB" id="A0A915CRJ9"/>
<keyword evidence="2" id="KW-1185">Reference proteome</keyword>
<organism evidence="2 3">
    <name type="scientific">Ditylenchus dipsaci</name>
    <dbReference type="NCBI Taxonomy" id="166011"/>
    <lineage>
        <taxon>Eukaryota</taxon>
        <taxon>Metazoa</taxon>
        <taxon>Ecdysozoa</taxon>
        <taxon>Nematoda</taxon>
        <taxon>Chromadorea</taxon>
        <taxon>Rhabditida</taxon>
        <taxon>Tylenchina</taxon>
        <taxon>Tylenchomorpha</taxon>
        <taxon>Sphaerularioidea</taxon>
        <taxon>Anguinidae</taxon>
        <taxon>Anguininae</taxon>
        <taxon>Ditylenchus</taxon>
    </lineage>
</organism>
<dbReference type="GO" id="GO:0008569">
    <property type="term" value="F:minus-end-directed microtubule motor activity"/>
    <property type="evidence" value="ECO:0007669"/>
    <property type="project" value="TreeGrafter"/>
</dbReference>
<dbReference type="WBParaSite" id="jg11857">
    <property type="protein sequence ID" value="jg11857"/>
    <property type="gene ID" value="jg11857"/>
</dbReference>